<dbReference type="InterPro" id="IPR050588">
    <property type="entry name" value="WNK_Ser-Thr_kinase"/>
</dbReference>
<dbReference type="AlphaFoldDB" id="A0A0N5CA19"/>
<reference evidence="3" key="1">
    <citation type="submission" date="2017-02" db="UniProtKB">
        <authorList>
            <consortium name="WormBaseParasite"/>
        </authorList>
    </citation>
    <scope>IDENTIFICATION</scope>
</reference>
<protein>
    <submittedName>
        <fullName evidence="3">Protein kinase domain-containing protein</fullName>
    </submittedName>
</protein>
<dbReference type="PANTHER" id="PTHR13902">
    <property type="entry name" value="SERINE/THREONINE-PROTEIN KINASE WNK WITH NO LYSINE -RELATED"/>
    <property type="match status" value="1"/>
</dbReference>
<keyword evidence="2" id="KW-1185">Reference proteome</keyword>
<dbReference type="Pfam" id="PF00069">
    <property type="entry name" value="Pkinase"/>
    <property type="match status" value="1"/>
</dbReference>
<evidence type="ECO:0000259" key="1">
    <source>
        <dbReference type="PROSITE" id="PS50011"/>
    </source>
</evidence>
<dbReference type="InterPro" id="IPR000719">
    <property type="entry name" value="Prot_kinase_dom"/>
</dbReference>
<dbReference type="PROSITE" id="PS50011">
    <property type="entry name" value="PROTEIN_KINASE_DOM"/>
    <property type="match status" value="1"/>
</dbReference>
<dbReference type="Proteomes" id="UP000046392">
    <property type="component" value="Unplaced"/>
</dbReference>
<dbReference type="InterPro" id="IPR008271">
    <property type="entry name" value="Ser/Thr_kinase_AS"/>
</dbReference>
<dbReference type="Gene3D" id="3.30.200.20">
    <property type="entry name" value="Phosphorylase Kinase, domain 1"/>
    <property type="match status" value="1"/>
</dbReference>
<dbReference type="SMART" id="SM00220">
    <property type="entry name" value="S_TKc"/>
    <property type="match status" value="1"/>
</dbReference>
<accession>A0A0N5CA19</accession>
<evidence type="ECO:0000313" key="2">
    <source>
        <dbReference type="Proteomes" id="UP000046392"/>
    </source>
</evidence>
<proteinExistence type="predicted"/>
<dbReference type="WBParaSite" id="SPAL_0001474400.1">
    <property type="protein sequence ID" value="SPAL_0001474400.1"/>
    <property type="gene ID" value="SPAL_0001474400"/>
</dbReference>
<name>A0A0N5CA19_STREA</name>
<dbReference type="GO" id="GO:0005524">
    <property type="term" value="F:ATP binding"/>
    <property type="evidence" value="ECO:0007669"/>
    <property type="project" value="InterPro"/>
</dbReference>
<dbReference type="SUPFAM" id="SSF56112">
    <property type="entry name" value="Protein kinase-like (PK-like)"/>
    <property type="match status" value="1"/>
</dbReference>
<dbReference type="GO" id="GO:0004672">
    <property type="term" value="F:protein kinase activity"/>
    <property type="evidence" value="ECO:0007669"/>
    <property type="project" value="InterPro"/>
</dbReference>
<sequence length="1257" mass="146417">MDTNRKCNVSKDWLLNYTNCNTGMIKKAMENSLLTNETVEFKKKMDRLKGIDFKIFNKNSTIHAEKRRESWRNSSKSSLGKSFMAIEKLNDCSDIQMNNGSEKISSSDCNKDDISHNMGKFEKIFHSLLYFYIILLVKNSSFNSKLEGAHTILRVMTSKEMRGNIGSQETNKHCKERDGFLRKNEIVEKSLHNHNFISMDLESNLKVIDCCPNERYYQFNEQIGKGSYKNVYKGYDKSSKIYVAWCETNYAHLKIRGIEKIREEIYLLSLLSHENILPLLSYWEYKIKGVKGTNVVMITEYFDAGSLKNHIRTLDCVPKGCVKTWGRQILNGLSYLHNHNPPIIHRDLKCDNILYDKKCDILKICDLGYAIFKGNFNNEGVIGTPEFMAPEMFSEQYDEGVDIYAFGMCLLEMVTGEYPYQECRKPNDLYNLVTNNVKPLCLSKISNIYSDIKMIIERCIRNRRNERWNVDELLEDELFTDFNKFEVKIKSSCYKEYLQRDSPLFTLEIIGNTKKLKTKDFELTSSIFTFDCEREKHFDVANRLIEDFHISVKFKDQLIEQLERYVKTRKRFIKYREIEFENEEKYSKEKMTEDGENRIILKNLNNNALVESVVPVSFTRFLQILKEWNITDKLTSDRNPPFIAVKVLEHFNISKKTFRLLFMNKKRQTVVITCVHSCIPERIVKQLVYHNIIDKDCKEKMMFILIDISNKINDISLNLLPIKLLFFLGNTSVKKEKKRYTKNLKYPLNKKNTSLESIDENDHFQETSFTQHINKQLDKDISKDWDVRIEGTLNVPINELKDNIFKDNGNFSLENGTLSMLLKYFTPNVFASNAFSVYFERDNISHFIKSNHFETFFNVYTKDFDKYIRKCHCLGHITIIEIENKIKSYFSTIELTQKRALMMKKSLTYSGSSNGNNNMNNDNIINNNIRKVFNKRGSKKSFQISKVCLDDVAKENDPKILTRKRSITIALPTIVDSSRQSEIINMMNIEESLKTFNDKMILHDKKNNNCTKGIRRKSSSYEDLFNYEKRGEEYFSKRQISFDNNIMNYLKNKTFSDGTLENVSIDKNVDKATSGDDKRLCDNLIKKKEPLSSIDLKSIECSDTQSDTIDFVKAKDNVEILNVISVDKPKERPVNGGKLHKGPSLCDDLEDDNCYEVKCTIARNKHFYKADSLKNDCNFVDDGSIEKKKKVSELSKQLAELINNGFEHQSPPLSEISVKNDLVNGNITNNGNSIMRLDTDNGKILTEEEIKQNIVIE</sequence>
<dbReference type="Gene3D" id="1.10.510.10">
    <property type="entry name" value="Transferase(Phosphotransferase) domain 1"/>
    <property type="match status" value="1"/>
</dbReference>
<feature type="domain" description="Protein kinase" evidence="1">
    <location>
        <begin position="217"/>
        <end position="479"/>
    </location>
</feature>
<organism evidence="2 3">
    <name type="scientific">Strongyloides papillosus</name>
    <name type="common">Intestinal threadworm</name>
    <dbReference type="NCBI Taxonomy" id="174720"/>
    <lineage>
        <taxon>Eukaryota</taxon>
        <taxon>Metazoa</taxon>
        <taxon>Ecdysozoa</taxon>
        <taxon>Nematoda</taxon>
        <taxon>Chromadorea</taxon>
        <taxon>Rhabditida</taxon>
        <taxon>Tylenchina</taxon>
        <taxon>Panagrolaimomorpha</taxon>
        <taxon>Strongyloidoidea</taxon>
        <taxon>Strongyloididae</taxon>
        <taxon>Strongyloides</taxon>
    </lineage>
</organism>
<dbReference type="STRING" id="174720.A0A0N5CA19"/>
<dbReference type="PROSITE" id="PS00108">
    <property type="entry name" value="PROTEIN_KINASE_ST"/>
    <property type="match status" value="1"/>
</dbReference>
<evidence type="ECO:0000313" key="3">
    <source>
        <dbReference type="WBParaSite" id="SPAL_0001474400.1"/>
    </source>
</evidence>
<dbReference type="InterPro" id="IPR011009">
    <property type="entry name" value="Kinase-like_dom_sf"/>
</dbReference>